<dbReference type="Proteomes" id="UP001241377">
    <property type="component" value="Unassembled WGS sequence"/>
</dbReference>
<evidence type="ECO:0000313" key="2">
    <source>
        <dbReference type="Proteomes" id="UP001241377"/>
    </source>
</evidence>
<protein>
    <submittedName>
        <fullName evidence="1">Uncharacterized protein</fullName>
    </submittedName>
</protein>
<reference evidence="1" key="1">
    <citation type="submission" date="2023-04" db="EMBL/GenBank/DDBJ databases">
        <title>Draft Genome sequencing of Naganishia species isolated from polar environments using Oxford Nanopore Technology.</title>
        <authorList>
            <person name="Leo P."/>
            <person name="Venkateswaran K."/>
        </authorList>
    </citation>
    <scope>NUCLEOTIDE SEQUENCE</scope>
    <source>
        <strain evidence="1">MNA-CCFEE 5261</strain>
    </source>
</reference>
<accession>A0ACC2W4E6</accession>
<keyword evidence="2" id="KW-1185">Reference proteome</keyword>
<comment type="caution">
    <text evidence="1">The sequence shown here is derived from an EMBL/GenBank/DDBJ whole genome shotgun (WGS) entry which is preliminary data.</text>
</comment>
<sequence length="358" mass="41171">MTTTSFKIKPILWSEYDHHALILLQDENGPCALIALVNTVILKHQIESRKVAFGELHRNEHQDRRARAIENLQSRLGRLEAEKKSISLNSLLESLGELILELFENEQYPEYDVDRLVSSLPLLHTGLTVDPILTDITFPKSDLASVLFGIFSLSFKHGWCLDPNEDPEAFSFFSQYPTFDRAQDCFIQNPQAYSQAQEWLAANRSQLTSFGLRKIDSVMEDDELAVFFRNNHFSTLYKKGPGEFYLLVTDEAFNSHRRIVWQSLNSVSGKDELFFTGDFVPVFLDDSTDHGATDMSDDYLLMKQLQEEDDMRMARNIQKLYNKPAVKPEKEGKEAKTSKPQEKSQEKKKKKKTDCVVM</sequence>
<dbReference type="EMBL" id="JASBWR010000030">
    <property type="protein sequence ID" value="KAJ9106477.1"/>
    <property type="molecule type" value="Genomic_DNA"/>
</dbReference>
<evidence type="ECO:0000313" key="1">
    <source>
        <dbReference type="EMBL" id="KAJ9106477.1"/>
    </source>
</evidence>
<gene>
    <name evidence="1" type="ORF">QFC19_003207</name>
</gene>
<proteinExistence type="predicted"/>
<name>A0ACC2W4E6_9TREE</name>
<organism evidence="1 2">
    <name type="scientific">Naganishia cerealis</name>
    <dbReference type="NCBI Taxonomy" id="610337"/>
    <lineage>
        <taxon>Eukaryota</taxon>
        <taxon>Fungi</taxon>
        <taxon>Dikarya</taxon>
        <taxon>Basidiomycota</taxon>
        <taxon>Agaricomycotina</taxon>
        <taxon>Tremellomycetes</taxon>
        <taxon>Filobasidiales</taxon>
        <taxon>Filobasidiaceae</taxon>
        <taxon>Naganishia</taxon>
    </lineage>
</organism>